<comment type="subcellular location">
    <subcellularLocation>
        <location evidence="9">Cytoplasm</location>
    </subcellularLocation>
    <subcellularLocation>
        <location evidence="9">Secreted</location>
    </subcellularLocation>
    <subcellularLocation>
        <location evidence="9">Cell surface</location>
    </subcellularLocation>
    <text evidence="9">Fractions of enolase are present in both the cytoplasm and on the cell surface.</text>
</comment>
<reference evidence="14" key="1">
    <citation type="journal article" date="2014" name="Int. J. Syst. Evol. Microbiol.">
        <title>Complete genome sequence of Corynebacterium casei LMG S-19264T (=DSM 44701T), isolated from a smear-ripened cheese.</title>
        <authorList>
            <consortium name="US DOE Joint Genome Institute (JGI-PGF)"/>
            <person name="Walter F."/>
            <person name="Albersmeier A."/>
            <person name="Kalinowski J."/>
            <person name="Ruckert C."/>
        </authorList>
    </citation>
    <scope>NUCLEOTIDE SEQUENCE</scope>
    <source>
        <strain evidence="14">CGMCC 4.7403</strain>
    </source>
</reference>
<dbReference type="SFLD" id="SFLDS00001">
    <property type="entry name" value="Enolase"/>
    <property type="match status" value="1"/>
</dbReference>
<feature type="active site" description="Proton acceptor" evidence="9 10">
    <location>
        <position position="340"/>
    </location>
</feature>
<feature type="binding site" evidence="9 11">
    <location>
        <position position="315"/>
    </location>
    <ligand>
        <name>Mg(2+)</name>
        <dbReference type="ChEBI" id="CHEBI:18420"/>
    </ligand>
</feature>
<dbReference type="SMART" id="SM01192">
    <property type="entry name" value="Enolase_C"/>
    <property type="match status" value="1"/>
</dbReference>
<dbReference type="GO" id="GO:0000015">
    <property type="term" value="C:phosphopyruvate hydratase complex"/>
    <property type="evidence" value="ECO:0007669"/>
    <property type="project" value="InterPro"/>
</dbReference>
<dbReference type="GO" id="GO:0004634">
    <property type="term" value="F:phosphopyruvate hydratase activity"/>
    <property type="evidence" value="ECO:0007669"/>
    <property type="project" value="UniProtKB-UniRule"/>
</dbReference>
<dbReference type="InterPro" id="IPR020811">
    <property type="entry name" value="Enolase_N"/>
</dbReference>
<evidence type="ECO:0000313" key="15">
    <source>
        <dbReference type="Proteomes" id="UP000603227"/>
    </source>
</evidence>
<organism evidence="14 15">
    <name type="scientific">Streptomyces capitiformicae</name>
    <dbReference type="NCBI Taxonomy" id="2014920"/>
    <lineage>
        <taxon>Bacteria</taxon>
        <taxon>Bacillati</taxon>
        <taxon>Actinomycetota</taxon>
        <taxon>Actinomycetes</taxon>
        <taxon>Kitasatosporales</taxon>
        <taxon>Streptomycetaceae</taxon>
        <taxon>Streptomyces</taxon>
    </lineage>
</organism>
<feature type="binding site" evidence="9">
    <location>
        <position position="391"/>
    </location>
    <ligand>
        <name>(2R)-2-phosphoglycerate</name>
        <dbReference type="ChEBI" id="CHEBI:58289"/>
    </ligand>
</feature>
<keyword evidence="6 9" id="KW-0460">Magnesium</keyword>
<evidence type="ECO:0000256" key="7">
    <source>
        <dbReference type="ARBA" id="ARBA00023152"/>
    </source>
</evidence>
<protein>
    <recommendedName>
        <fullName evidence="4 9">Enolase</fullName>
        <ecNumber evidence="3 9">4.2.1.11</ecNumber>
    </recommendedName>
    <alternativeName>
        <fullName evidence="9">2-phospho-D-glycerate hydro-lyase</fullName>
    </alternativeName>
    <alternativeName>
        <fullName evidence="9">2-phosphoglycerate dehydratase</fullName>
    </alternativeName>
</protein>
<feature type="binding site" evidence="9 11">
    <location>
        <position position="245"/>
    </location>
    <ligand>
        <name>Mg(2+)</name>
        <dbReference type="ChEBI" id="CHEBI:18420"/>
    </ligand>
</feature>
<evidence type="ECO:0000256" key="8">
    <source>
        <dbReference type="ARBA" id="ARBA00023239"/>
    </source>
</evidence>
<comment type="caution">
    <text evidence="14">The sequence shown here is derived from an EMBL/GenBank/DDBJ whole genome shotgun (WGS) entry which is preliminary data.</text>
</comment>
<comment type="cofactor">
    <cofactor evidence="11">
        <name>Mg(2+)</name>
        <dbReference type="ChEBI" id="CHEBI:18420"/>
    </cofactor>
    <text evidence="11">Mg(2+) is required for catalysis and for stabilizing the dimer.</text>
</comment>
<dbReference type="PIRSF" id="PIRSF001400">
    <property type="entry name" value="Enolase"/>
    <property type="match status" value="1"/>
</dbReference>
<feature type="active site" description="Proton donor" evidence="9 10">
    <location>
        <position position="208"/>
    </location>
</feature>
<evidence type="ECO:0000256" key="4">
    <source>
        <dbReference type="ARBA" id="ARBA00017068"/>
    </source>
</evidence>
<dbReference type="PRINTS" id="PR00148">
    <property type="entry name" value="ENOLASE"/>
</dbReference>
<dbReference type="AlphaFoldDB" id="A0A919DQM3"/>
<dbReference type="NCBIfam" id="TIGR01060">
    <property type="entry name" value="eno"/>
    <property type="match status" value="1"/>
</dbReference>
<evidence type="ECO:0000256" key="1">
    <source>
        <dbReference type="ARBA" id="ARBA00005031"/>
    </source>
</evidence>
<dbReference type="SFLD" id="SFLDG00178">
    <property type="entry name" value="enolase"/>
    <property type="match status" value="1"/>
</dbReference>
<dbReference type="InterPro" id="IPR029017">
    <property type="entry name" value="Enolase-like_N"/>
</dbReference>
<comment type="pathway">
    <text evidence="1 9">Carbohydrate degradation; glycolysis; pyruvate from D-glyceraldehyde 3-phosphate: step 4/5.</text>
</comment>
<dbReference type="PANTHER" id="PTHR11902:SF1">
    <property type="entry name" value="ENOLASE"/>
    <property type="match status" value="1"/>
</dbReference>
<dbReference type="PANTHER" id="PTHR11902">
    <property type="entry name" value="ENOLASE"/>
    <property type="match status" value="1"/>
</dbReference>
<dbReference type="SUPFAM" id="SSF51604">
    <property type="entry name" value="Enolase C-terminal domain-like"/>
    <property type="match status" value="1"/>
</dbReference>
<evidence type="ECO:0000256" key="11">
    <source>
        <dbReference type="PIRSR" id="PIRSR001400-3"/>
    </source>
</evidence>
<evidence type="ECO:0000256" key="6">
    <source>
        <dbReference type="ARBA" id="ARBA00022842"/>
    </source>
</evidence>
<evidence type="ECO:0000313" key="14">
    <source>
        <dbReference type="EMBL" id="GHE67001.1"/>
    </source>
</evidence>
<dbReference type="Gene3D" id="3.20.20.120">
    <property type="entry name" value="Enolase-like C-terminal domain"/>
    <property type="match status" value="1"/>
</dbReference>
<comment type="cofactor">
    <cofactor evidence="9">
        <name>Mg(2+)</name>
        <dbReference type="ChEBI" id="CHEBI:18420"/>
    </cofactor>
    <text evidence="9">Binds a second Mg(2+) ion via substrate during catalysis.</text>
</comment>
<evidence type="ECO:0000259" key="13">
    <source>
        <dbReference type="SMART" id="SM01193"/>
    </source>
</evidence>
<dbReference type="InterPro" id="IPR020810">
    <property type="entry name" value="Enolase_C"/>
</dbReference>
<feature type="domain" description="Enolase N-terminal" evidence="13">
    <location>
        <begin position="6"/>
        <end position="135"/>
    </location>
</feature>
<dbReference type="InterPro" id="IPR036849">
    <property type="entry name" value="Enolase-like_C_sf"/>
</dbReference>
<dbReference type="SMART" id="SM01193">
    <property type="entry name" value="Enolase_N"/>
    <property type="match status" value="1"/>
</dbReference>
<dbReference type="GO" id="GO:0005576">
    <property type="term" value="C:extracellular region"/>
    <property type="evidence" value="ECO:0007669"/>
    <property type="project" value="UniProtKB-SubCell"/>
</dbReference>
<keyword evidence="9 11" id="KW-0479">Metal-binding</keyword>
<dbReference type="GO" id="GO:0006096">
    <property type="term" value="P:glycolytic process"/>
    <property type="evidence" value="ECO:0007669"/>
    <property type="project" value="UniProtKB-UniRule"/>
</dbReference>
<comment type="catalytic activity">
    <reaction evidence="9">
        <text>(2R)-2-phosphoglycerate = phosphoenolpyruvate + H2O</text>
        <dbReference type="Rhea" id="RHEA:10164"/>
        <dbReference type="ChEBI" id="CHEBI:15377"/>
        <dbReference type="ChEBI" id="CHEBI:58289"/>
        <dbReference type="ChEBI" id="CHEBI:58702"/>
        <dbReference type="EC" id="4.2.1.11"/>
    </reaction>
</comment>
<feature type="binding site" evidence="9">
    <location>
        <position position="370"/>
    </location>
    <ligand>
        <name>(2R)-2-phosphoglycerate</name>
        <dbReference type="ChEBI" id="CHEBI:58289"/>
    </ligand>
</feature>
<proteinExistence type="inferred from homology"/>
<comment type="function">
    <text evidence="9">Catalyzes the reversible conversion of 2-phosphoglycerate (2-PG) into phosphoenolpyruvate (PEP). It is essential for the degradation of carbohydrates via glycolysis.</text>
</comment>
<dbReference type="InterPro" id="IPR000941">
    <property type="entry name" value="Enolase"/>
</dbReference>
<dbReference type="Proteomes" id="UP000603227">
    <property type="component" value="Unassembled WGS sequence"/>
</dbReference>
<evidence type="ECO:0000256" key="3">
    <source>
        <dbReference type="ARBA" id="ARBA00012058"/>
    </source>
</evidence>
<dbReference type="RefSeq" id="WP_189788245.1">
    <property type="nucleotide sequence ID" value="NZ_BNAT01000066.1"/>
</dbReference>
<dbReference type="HAMAP" id="MF_00318">
    <property type="entry name" value="Enolase"/>
    <property type="match status" value="1"/>
</dbReference>
<dbReference type="Pfam" id="PF03952">
    <property type="entry name" value="Enolase_N"/>
    <property type="match status" value="1"/>
</dbReference>
<gene>
    <name evidence="9 14" type="primary">eno</name>
    <name evidence="14" type="ORF">GCM10017771_90690</name>
</gene>
<evidence type="ECO:0000256" key="9">
    <source>
        <dbReference type="HAMAP-Rule" id="MF_00318"/>
    </source>
</evidence>
<dbReference type="GO" id="GO:0009986">
    <property type="term" value="C:cell surface"/>
    <property type="evidence" value="ECO:0007669"/>
    <property type="project" value="UniProtKB-SubCell"/>
</dbReference>
<evidence type="ECO:0000256" key="10">
    <source>
        <dbReference type="PIRSR" id="PIRSR001400-1"/>
    </source>
</evidence>
<keyword evidence="7 9" id="KW-0324">Glycolysis</keyword>
<evidence type="ECO:0000259" key="12">
    <source>
        <dbReference type="SMART" id="SM01192"/>
    </source>
</evidence>
<dbReference type="GO" id="GO:0000287">
    <property type="term" value="F:magnesium ion binding"/>
    <property type="evidence" value="ECO:0007669"/>
    <property type="project" value="UniProtKB-UniRule"/>
</dbReference>
<dbReference type="SFLD" id="SFLDF00002">
    <property type="entry name" value="enolase"/>
    <property type="match status" value="1"/>
</dbReference>
<feature type="domain" description="Enolase C-terminal TIM barrel" evidence="12">
    <location>
        <begin position="141"/>
        <end position="428"/>
    </location>
</feature>
<feature type="binding site" evidence="9">
    <location>
        <position position="165"/>
    </location>
    <ligand>
        <name>(2R)-2-phosphoglycerate</name>
        <dbReference type="ChEBI" id="CHEBI:58289"/>
    </ligand>
</feature>
<name>A0A919DQM3_9ACTN</name>
<feature type="binding site" evidence="9">
    <location>
        <position position="340"/>
    </location>
    <ligand>
        <name>(2R)-2-phosphoglycerate</name>
        <dbReference type="ChEBI" id="CHEBI:58289"/>
    </ligand>
</feature>
<sequence>MNDTLITCLFAWEALDSRGKPTVGCEVALAGGGRGTTTVPSGASTGRHEARELRDGDARYGGNGVSRAVANVTGEIADAVRGLDATDQRQLDTTLRTLDGTADLGRLGSNAVLAVSVAAARAAADARRVSLYEAIAEPGTTPLLPLPMINIISGGAHAGRALDVQDFLAVPLGATAFAQAISWASRVRAGTADILAERGLPVALVADEGGLGPVLPSNRTALDMLVQGIERAGLRPGDDVGIAIDIAATQFQQEDGSYRLAAEDRELTSAALVEELADWCAGYPIVSLEDALAEDDWDGWSLASRRLAGRQLLGDDLFVTDLDRLGRGINQGVANAVLVKPNQTGTLDAARTVVRSAHAAGYGTVLSARSGETEDDWLADLAVGWRTGQIKVGSTTRSERTAKWNRLLRIEAELGSRAEYAGAQALAFAKHS</sequence>
<keyword evidence="5 9" id="KW-0964">Secreted</keyword>
<evidence type="ECO:0000256" key="2">
    <source>
        <dbReference type="ARBA" id="ARBA00009604"/>
    </source>
</evidence>
<reference evidence="14" key="2">
    <citation type="submission" date="2020-09" db="EMBL/GenBank/DDBJ databases">
        <authorList>
            <person name="Sun Q."/>
            <person name="Zhou Y."/>
        </authorList>
    </citation>
    <scope>NUCLEOTIDE SEQUENCE</scope>
    <source>
        <strain evidence="14">CGMCC 4.7403</strain>
    </source>
</reference>
<dbReference type="SUPFAM" id="SSF54826">
    <property type="entry name" value="Enolase N-terminal domain-like"/>
    <property type="match status" value="1"/>
</dbReference>
<dbReference type="Pfam" id="PF00113">
    <property type="entry name" value="Enolase_C"/>
    <property type="match status" value="1"/>
</dbReference>
<dbReference type="EC" id="4.2.1.11" evidence="3 9"/>
<keyword evidence="8 9" id="KW-0456">Lyase</keyword>
<keyword evidence="15" id="KW-1185">Reference proteome</keyword>
<evidence type="ECO:0000256" key="5">
    <source>
        <dbReference type="ARBA" id="ARBA00022525"/>
    </source>
</evidence>
<dbReference type="EMBL" id="BNAT01000066">
    <property type="protein sequence ID" value="GHE67001.1"/>
    <property type="molecule type" value="Genomic_DNA"/>
</dbReference>
<feature type="binding site" evidence="9 11">
    <location>
        <position position="289"/>
    </location>
    <ligand>
        <name>Mg(2+)</name>
        <dbReference type="ChEBI" id="CHEBI:18420"/>
    </ligand>
</feature>
<comment type="similarity">
    <text evidence="2 9">Belongs to the enolase family.</text>
</comment>
<dbReference type="Gene3D" id="3.30.390.10">
    <property type="entry name" value="Enolase-like, N-terminal domain"/>
    <property type="match status" value="1"/>
</dbReference>
<keyword evidence="9" id="KW-0963">Cytoplasm</keyword>
<feature type="binding site" evidence="9">
    <location>
        <position position="369"/>
    </location>
    <ligand>
        <name>(2R)-2-phosphoglycerate</name>
        <dbReference type="ChEBI" id="CHEBI:58289"/>
    </ligand>
</feature>
<accession>A0A919DQM3</accession>